<reference evidence="2 3" key="1">
    <citation type="submission" date="2024-03" db="EMBL/GenBank/DDBJ databases">
        <title>Draft genome sequence of Klenkia terrae.</title>
        <authorList>
            <person name="Duangmal K."/>
            <person name="Chantavorakit T."/>
        </authorList>
    </citation>
    <scope>NUCLEOTIDE SEQUENCE [LARGE SCALE GENOMIC DNA]</scope>
    <source>
        <strain evidence="2 3">JCM 17786</strain>
    </source>
</reference>
<proteinExistence type="predicted"/>
<gene>
    <name evidence="2" type="ORF">UXQ13_00370</name>
</gene>
<accession>A0ABU8DZT2</accession>
<protein>
    <submittedName>
        <fullName evidence="2">Uncharacterized protein</fullName>
    </submittedName>
</protein>
<feature type="region of interest" description="Disordered" evidence="1">
    <location>
        <begin position="28"/>
        <end position="52"/>
    </location>
</feature>
<evidence type="ECO:0000256" key="1">
    <source>
        <dbReference type="SAM" id="MobiDB-lite"/>
    </source>
</evidence>
<evidence type="ECO:0000313" key="3">
    <source>
        <dbReference type="Proteomes" id="UP001373496"/>
    </source>
</evidence>
<dbReference type="Proteomes" id="UP001373496">
    <property type="component" value="Unassembled WGS sequence"/>
</dbReference>
<name>A0ABU8DZT2_9ACTN</name>
<evidence type="ECO:0000313" key="2">
    <source>
        <dbReference type="EMBL" id="MEI4276908.1"/>
    </source>
</evidence>
<organism evidence="2 3">
    <name type="scientific">Klenkia terrae</name>
    <dbReference type="NCBI Taxonomy" id="1052259"/>
    <lineage>
        <taxon>Bacteria</taxon>
        <taxon>Bacillati</taxon>
        <taxon>Actinomycetota</taxon>
        <taxon>Actinomycetes</taxon>
        <taxon>Geodermatophilales</taxon>
        <taxon>Geodermatophilaceae</taxon>
        <taxon>Klenkia</taxon>
    </lineage>
</organism>
<sequence>MTTGGVLLLLFLLACGALAVATLVVAGRGGRGPADPPRSHPVAPGTWPTPAR</sequence>
<keyword evidence="3" id="KW-1185">Reference proteome</keyword>
<dbReference type="RefSeq" id="WP_336391601.1">
    <property type="nucleotide sequence ID" value="NZ_JBAPLV010000001.1"/>
</dbReference>
<comment type="caution">
    <text evidence="2">The sequence shown here is derived from an EMBL/GenBank/DDBJ whole genome shotgun (WGS) entry which is preliminary data.</text>
</comment>
<dbReference type="EMBL" id="JBAPLV010000001">
    <property type="protein sequence ID" value="MEI4276908.1"/>
    <property type="molecule type" value="Genomic_DNA"/>
</dbReference>